<keyword evidence="1" id="KW-1133">Transmembrane helix</keyword>
<name>A0A9J6AQY8_SOLCO</name>
<gene>
    <name evidence="2" type="ORF">H5410_012239</name>
</gene>
<keyword evidence="1" id="KW-0472">Membrane</keyword>
<dbReference type="EMBL" id="JACXVP010000002">
    <property type="protein sequence ID" value="KAG5627021.1"/>
    <property type="molecule type" value="Genomic_DNA"/>
</dbReference>
<evidence type="ECO:0000256" key="1">
    <source>
        <dbReference type="SAM" id="Phobius"/>
    </source>
</evidence>
<protein>
    <submittedName>
        <fullName evidence="2">Uncharacterized protein</fullName>
    </submittedName>
</protein>
<dbReference type="Proteomes" id="UP000824120">
    <property type="component" value="Chromosome 2"/>
</dbReference>
<feature type="transmembrane region" description="Helical" evidence="1">
    <location>
        <begin position="45"/>
        <end position="69"/>
    </location>
</feature>
<reference evidence="2 3" key="1">
    <citation type="submission" date="2020-09" db="EMBL/GenBank/DDBJ databases">
        <title>De no assembly of potato wild relative species, Solanum commersonii.</title>
        <authorList>
            <person name="Cho K."/>
        </authorList>
    </citation>
    <scope>NUCLEOTIDE SEQUENCE [LARGE SCALE GENOMIC DNA]</scope>
    <source>
        <strain evidence="2">LZ3.2</strain>
        <tissue evidence="2">Leaf</tissue>
    </source>
</reference>
<keyword evidence="3" id="KW-1185">Reference proteome</keyword>
<comment type="caution">
    <text evidence="2">The sequence shown here is derived from an EMBL/GenBank/DDBJ whole genome shotgun (WGS) entry which is preliminary data.</text>
</comment>
<evidence type="ECO:0000313" key="2">
    <source>
        <dbReference type="EMBL" id="KAG5627021.1"/>
    </source>
</evidence>
<accession>A0A9J6AQY8</accession>
<keyword evidence="1" id="KW-0812">Transmembrane</keyword>
<proteinExistence type="predicted"/>
<dbReference type="AlphaFoldDB" id="A0A9J6AQY8"/>
<evidence type="ECO:0000313" key="3">
    <source>
        <dbReference type="Proteomes" id="UP000824120"/>
    </source>
</evidence>
<organism evidence="2 3">
    <name type="scientific">Solanum commersonii</name>
    <name type="common">Commerson's wild potato</name>
    <name type="synonym">Commerson's nightshade</name>
    <dbReference type="NCBI Taxonomy" id="4109"/>
    <lineage>
        <taxon>Eukaryota</taxon>
        <taxon>Viridiplantae</taxon>
        <taxon>Streptophyta</taxon>
        <taxon>Embryophyta</taxon>
        <taxon>Tracheophyta</taxon>
        <taxon>Spermatophyta</taxon>
        <taxon>Magnoliopsida</taxon>
        <taxon>eudicotyledons</taxon>
        <taxon>Gunneridae</taxon>
        <taxon>Pentapetalae</taxon>
        <taxon>asterids</taxon>
        <taxon>lamiids</taxon>
        <taxon>Solanales</taxon>
        <taxon>Solanaceae</taxon>
        <taxon>Solanoideae</taxon>
        <taxon>Solaneae</taxon>
        <taxon>Solanum</taxon>
    </lineage>
</organism>
<sequence>MQEWMQKLRQSLYYGRPWIVCVALRKSCVILQGSQRFDILNKIFFFNYLLCYVIFISICHGCCLFRGLLV</sequence>